<proteinExistence type="predicted"/>
<sequence length="302" mass="31975">MPTFDTPEPITVRIDLPGGEVRIIASDRTDTVLQVWPGDGEQEGDIQAVYEGGTLMVSSAAPRDPGLAGTVRQAAASVGRRPGWSLSGLVRMLGEWGQSSPSVTIEVPSGSHVQGEAMAGEFHCTGRLGEVRLRTDYGDIRLDQAGAVRLTTDSGEISLDRAHGRAEITTGSGEVRIHEIHGSAVIRNDDGECAIGEVTGDLRLTGVHGDMQVERAHGGVEAKTVYGSVRIGQVRRGTVVLTSTGGDLEVGIRQGTAALLDVSTAEGRLVNTLEPREGPEGFEETVEIRARSHEGDITIRRA</sequence>
<reference evidence="2 3" key="1">
    <citation type="submission" date="2020-08" db="EMBL/GenBank/DDBJ databases">
        <title>Genomic Encyclopedia of Type Strains, Phase IV (KMG-IV): sequencing the most valuable type-strain genomes for metagenomic binning, comparative biology and taxonomic classification.</title>
        <authorList>
            <person name="Goeker M."/>
        </authorList>
    </citation>
    <scope>NUCLEOTIDE SEQUENCE [LARGE SCALE GENOMIC DNA]</scope>
    <source>
        <strain evidence="2 3">DSM 45385</strain>
    </source>
</reference>
<comment type="caution">
    <text evidence="2">The sequence shown here is derived from an EMBL/GenBank/DDBJ whole genome shotgun (WGS) entry which is preliminary data.</text>
</comment>
<dbReference type="InterPro" id="IPR025164">
    <property type="entry name" value="Toastrack_DUF4097"/>
</dbReference>
<evidence type="ECO:0000313" key="2">
    <source>
        <dbReference type="EMBL" id="MBB5081639.1"/>
    </source>
</evidence>
<feature type="domain" description="DUF4097" evidence="1">
    <location>
        <begin position="97"/>
        <end position="252"/>
    </location>
</feature>
<protein>
    <recommendedName>
        <fullName evidence="1">DUF4097 domain-containing protein</fullName>
    </recommendedName>
</protein>
<keyword evidence="3" id="KW-1185">Reference proteome</keyword>
<evidence type="ECO:0000313" key="3">
    <source>
        <dbReference type="Proteomes" id="UP000568380"/>
    </source>
</evidence>
<name>A0A7W8EJG5_9ACTN</name>
<evidence type="ECO:0000259" key="1">
    <source>
        <dbReference type="Pfam" id="PF13349"/>
    </source>
</evidence>
<dbReference type="Pfam" id="PF13349">
    <property type="entry name" value="DUF4097"/>
    <property type="match status" value="1"/>
</dbReference>
<dbReference type="RefSeq" id="WP_184969177.1">
    <property type="nucleotide sequence ID" value="NZ_JACHIN010000011.1"/>
</dbReference>
<dbReference type="Proteomes" id="UP000568380">
    <property type="component" value="Unassembled WGS sequence"/>
</dbReference>
<gene>
    <name evidence="2" type="ORF">HNR40_007134</name>
</gene>
<accession>A0A7W8EJG5</accession>
<dbReference type="AlphaFoldDB" id="A0A7W8EJG5"/>
<dbReference type="EMBL" id="JACHIN010000011">
    <property type="protein sequence ID" value="MBB5081639.1"/>
    <property type="molecule type" value="Genomic_DNA"/>
</dbReference>
<organism evidence="2 3">
    <name type="scientific">Nonomuraea endophytica</name>
    <dbReference type="NCBI Taxonomy" id="714136"/>
    <lineage>
        <taxon>Bacteria</taxon>
        <taxon>Bacillati</taxon>
        <taxon>Actinomycetota</taxon>
        <taxon>Actinomycetes</taxon>
        <taxon>Streptosporangiales</taxon>
        <taxon>Streptosporangiaceae</taxon>
        <taxon>Nonomuraea</taxon>
    </lineage>
</organism>